<keyword evidence="10" id="KW-1185">Reference proteome</keyword>
<comment type="similarity">
    <text evidence="2">Belongs to the amino acid-polyamine-organocation (APC) superfamily. Spore germination protein (SGP) (TC 2.A.3.9) family.</text>
</comment>
<dbReference type="InterPro" id="IPR004761">
    <property type="entry name" value="Spore_GerAB"/>
</dbReference>
<keyword evidence="5 8" id="KW-0812">Transmembrane</keyword>
<dbReference type="GO" id="GO:0009847">
    <property type="term" value="P:spore germination"/>
    <property type="evidence" value="ECO:0007669"/>
    <property type="project" value="InterPro"/>
</dbReference>
<accession>A0A8X8LAU4</accession>
<gene>
    <name evidence="9" type="ORF">HUR95_17035</name>
</gene>
<sequence length="362" mass="40772">MVQRDEKINVFHIVLLFVTSIGLFNHVMIIPSLLSAAGRDAWMSVLFSFACFSLWLFVILAINRHTGQQHLHEWLRQQAGAVPAAIIIFIIGLMLFTMAAVTIKDMINWSNITYLTNTPPLVLTVLYIGLCVLLASTGLTTIVLVNNILLPVVVLLGFFVMSGNFPNKDYSLLFPVFEHGYRPVLNGMIYSGAGLAEVFLLVLLQHRVKGRIRYWPFLVLGLILTGLCLGALMGSLAAFGPLESQSMRFPAFEQWALLSLGRFVEHVDFFAIYQWFSGVLIRVSLLFYLIIDLTQLSDRKKRRWALLTLAGVMAVVNHWPVSDMQYVQLLQRTYLPVSLLAMLGLSVFLTALALLKRRRVLT</sequence>
<dbReference type="PANTHER" id="PTHR34975:SF2">
    <property type="entry name" value="SPORE GERMINATION PROTEIN A2"/>
    <property type="match status" value="1"/>
</dbReference>
<dbReference type="AlphaFoldDB" id="A0A8X8LAU4"/>
<evidence type="ECO:0000256" key="3">
    <source>
        <dbReference type="ARBA" id="ARBA00022448"/>
    </source>
</evidence>
<evidence type="ECO:0000256" key="5">
    <source>
        <dbReference type="ARBA" id="ARBA00022692"/>
    </source>
</evidence>
<keyword evidence="7 8" id="KW-0472">Membrane</keyword>
<feature type="transmembrane region" description="Helical" evidence="8">
    <location>
        <begin position="82"/>
        <end position="101"/>
    </location>
</feature>
<dbReference type="NCBIfam" id="TIGR00912">
    <property type="entry name" value="2A0309"/>
    <property type="match status" value="1"/>
</dbReference>
<keyword evidence="6 8" id="KW-1133">Transmembrane helix</keyword>
<dbReference type="Pfam" id="PF03845">
    <property type="entry name" value="Spore_permease"/>
    <property type="match status" value="1"/>
</dbReference>
<feature type="transmembrane region" description="Helical" evidence="8">
    <location>
        <begin position="216"/>
        <end position="239"/>
    </location>
</feature>
<evidence type="ECO:0000256" key="8">
    <source>
        <dbReference type="SAM" id="Phobius"/>
    </source>
</evidence>
<feature type="transmembrane region" description="Helical" evidence="8">
    <location>
        <begin position="121"/>
        <end position="141"/>
    </location>
</feature>
<reference evidence="9 10" key="1">
    <citation type="journal article" date="2020" name="Extremophiles">
        <title>Genomic analysis of Caldalkalibacillus thermarum TA2.A1 reveals aerobic alkaliphilic metabolism and evolutionary hallmarks linking alkaliphilic bacteria and plant life.</title>
        <authorList>
            <person name="de Jong S.I."/>
            <person name="van den Broek M.A."/>
            <person name="Merkel A.Y."/>
            <person name="de la Torre Cortes P."/>
            <person name="Kalamorz F."/>
            <person name="Cook G.M."/>
            <person name="van Loosdrecht M.C.M."/>
            <person name="McMillan D.G.G."/>
        </authorList>
    </citation>
    <scope>NUCLEOTIDE SEQUENCE [LARGE SCALE GENOMIC DNA]</scope>
    <source>
        <strain evidence="9 10">TA2.A1</strain>
    </source>
</reference>
<feature type="transmembrane region" description="Helical" evidence="8">
    <location>
        <begin position="41"/>
        <end position="62"/>
    </location>
</feature>
<evidence type="ECO:0000256" key="7">
    <source>
        <dbReference type="ARBA" id="ARBA00023136"/>
    </source>
</evidence>
<organism evidence="9 10">
    <name type="scientific">Caldalkalibacillus thermarum (strain TA2.A1)</name>
    <dbReference type="NCBI Taxonomy" id="986075"/>
    <lineage>
        <taxon>Bacteria</taxon>
        <taxon>Bacillati</taxon>
        <taxon>Bacillota</taxon>
        <taxon>Bacilli</taxon>
        <taxon>Bacillales</taxon>
        <taxon>Bacillaceae</taxon>
        <taxon>Caldalkalibacillus</taxon>
    </lineage>
</organism>
<evidence type="ECO:0000313" key="10">
    <source>
        <dbReference type="Proteomes" id="UP000825179"/>
    </source>
</evidence>
<evidence type="ECO:0000256" key="1">
    <source>
        <dbReference type="ARBA" id="ARBA00004141"/>
    </source>
</evidence>
<feature type="transmembrane region" description="Helical" evidence="8">
    <location>
        <begin position="148"/>
        <end position="165"/>
    </location>
</feature>
<feature type="transmembrane region" description="Helical" evidence="8">
    <location>
        <begin position="303"/>
        <end position="321"/>
    </location>
</feature>
<dbReference type="PANTHER" id="PTHR34975">
    <property type="entry name" value="SPORE GERMINATION PROTEIN A2"/>
    <property type="match status" value="1"/>
</dbReference>
<dbReference type="GO" id="GO:0016020">
    <property type="term" value="C:membrane"/>
    <property type="evidence" value="ECO:0007669"/>
    <property type="project" value="UniProtKB-SubCell"/>
</dbReference>
<evidence type="ECO:0000256" key="2">
    <source>
        <dbReference type="ARBA" id="ARBA00007998"/>
    </source>
</evidence>
<protein>
    <submittedName>
        <fullName evidence="9">Spore germination protein</fullName>
    </submittedName>
</protein>
<evidence type="ECO:0000256" key="6">
    <source>
        <dbReference type="ARBA" id="ARBA00022989"/>
    </source>
</evidence>
<evidence type="ECO:0000313" key="9">
    <source>
        <dbReference type="EMBL" id="QZT33879.1"/>
    </source>
</evidence>
<dbReference type="KEGG" id="cthu:HUR95_17035"/>
<dbReference type="Proteomes" id="UP000825179">
    <property type="component" value="Chromosome"/>
</dbReference>
<feature type="transmembrane region" description="Helical" evidence="8">
    <location>
        <begin position="272"/>
        <end position="291"/>
    </location>
</feature>
<feature type="transmembrane region" description="Helical" evidence="8">
    <location>
        <begin position="185"/>
        <end position="204"/>
    </location>
</feature>
<name>A0A8X8LAU4_CALTT</name>
<evidence type="ECO:0000256" key="4">
    <source>
        <dbReference type="ARBA" id="ARBA00022544"/>
    </source>
</evidence>
<dbReference type="RefSeq" id="WP_222822804.1">
    <property type="nucleotide sequence ID" value="NZ_CP082237.1"/>
</dbReference>
<feature type="transmembrane region" description="Helical" evidence="8">
    <location>
        <begin position="12"/>
        <end position="35"/>
    </location>
</feature>
<feature type="transmembrane region" description="Helical" evidence="8">
    <location>
        <begin position="333"/>
        <end position="355"/>
    </location>
</feature>
<keyword evidence="4" id="KW-0309">Germination</keyword>
<dbReference type="EMBL" id="CP082237">
    <property type="protein sequence ID" value="QZT33879.1"/>
    <property type="molecule type" value="Genomic_DNA"/>
</dbReference>
<comment type="subcellular location">
    <subcellularLocation>
        <location evidence="1">Membrane</location>
        <topology evidence="1">Multi-pass membrane protein</topology>
    </subcellularLocation>
</comment>
<keyword evidence="3" id="KW-0813">Transport</keyword>
<proteinExistence type="inferred from homology"/>